<gene>
    <name evidence="1" type="ORF">JZ751_025620</name>
</gene>
<dbReference type="Proteomes" id="UP000824540">
    <property type="component" value="Unassembled WGS sequence"/>
</dbReference>
<comment type="caution">
    <text evidence="1">The sequence shown here is derived from an EMBL/GenBank/DDBJ whole genome shotgun (WGS) entry which is preliminary data.</text>
</comment>
<evidence type="ECO:0000313" key="2">
    <source>
        <dbReference type="Proteomes" id="UP000824540"/>
    </source>
</evidence>
<dbReference type="EMBL" id="JAFBMS010000065">
    <property type="protein sequence ID" value="KAG9338562.1"/>
    <property type="molecule type" value="Genomic_DNA"/>
</dbReference>
<dbReference type="AlphaFoldDB" id="A0A8T2NLQ2"/>
<proteinExistence type="predicted"/>
<protein>
    <submittedName>
        <fullName evidence="1">Uncharacterized protein</fullName>
    </submittedName>
</protein>
<reference evidence="1" key="1">
    <citation type="thesis" date="2021" institute="BYU ScholarsArchive" country="Provo, UT, USA">
        <title>Applications of and Algorithms for Genome Assembly and Genomic Analyses with an Emphasis on Marine Teleosts.</title>
        <authorList>
            <person name="Pickett B.D."/>
        </authorList>
    </citation>
    <scope>NUCLEOTIDE SEQUENCE</scope>
    <source>
        <strain evidence="1">HI-2016</strain>
    </source>
</reference>
<name>A0A8T2NLQ2_9TELE</name>
<evidence type="ECO:0000313" key="1">
    <source>
        <dbReference type="EMBL" id="KAG9338562.1"/>
    </source>
</evidence>
<organism evidence="1 2">
    <name type="scientific">Albula glossodonta</name>
    <name type="common">roundjaw bonefish</name>
    <dbReference type="NCBI Taxonomy" id="121402"/>
    <lineage>
        <taxon>Eukaryota</taxon>
        <taxon>Metazoa</taxon>
        <taxon>Chordata</taxon>
        <taxon>Craniata</taxon>
        <taxon>Vertebrata</taxon>
        <taxon>Euteleostomi</taxon>
        <taxon>Actinopterygii</taxon>
        <taxon>Neopterygii</taxon>
        <taxon>Teleostei</taxon>
        <taxon>Albuliformes</taxon>
        <taxon>Albulidae</taxon>
        <taxon>Albula</taxon>
    </lineage>
</organism>
<feature type="non-terminal residue" evidence="1">
    <location>
        <position position="1"/>
    </location>
</feature>
<sequence>CYQSPPVLSPLLSSPVFSSRLLSPSLHLMSGHLFPSKKDPWRLTSGFFFKHKRPPVVPGQSASPPATCCFRLILHSSGMSSAPADASPPRDPQNIPVPVQTLKAVCVCG</sequence>
<feature type="non-terminal residue" evidence="1">
    <location>
        <position position="109"/>
    </location>
</feature>
<accession>A0A8T2NLQ2</accession>
<keyword evidence="2" id="KW-1185">Reference proteome</keyword>